<comment type="cofactor">
    <cofactor evidence="6">
        <name>Mg(2+)</name>
        <dbReference type="ChEBI" id="CHEBI:18420"/>
    </cofactor>
</comment>
<comment type="similarity">
    <text evidence="6">Belongs to the PINc/VapC protein family.</text>
</comment>
<name>A0A2T9JX25_9CAUL</name>
<dbReference type="InterPro" id="IPR002716">
    <property type="entry name" value="PIN_dom"/>
</dbReference>
<dbReference type="InterPro" id="IPR051619">
    <property type="entry name" value="TypeII_TA_RNase_PINc/VapC"/>
</dbReference>
<dbReference type="AlphaFoldDB" id="A0A2T9JX25"/>
<keyword evidence="4 6" id="KW-0378">Hydrolase</keyword>
<evidence type="ECO:0000256" key="3">
    <source>
        <dbReference type="ARBA" id="ARBA00022723"/>
    </source>
</evidence>
<dbReference type="GO" id="GO:0016787">
    <property type="term" value="F:hydrolase activity"/>
    <property type="evidence" value="ECO:0007669"/>
    <property type="project" value="UniProtKB-KW"/>
</dbReference>
<dbReference type="EC" id="3.1.-.-" evidence="6"/>
<keyword evidence="2 6" id="KW-0540">Nuclease</keyword>
<evidence type="ECO:0000259" key="7">
    <source>
        <dbReference type="Pfam" id="PF01850"/>
    </source>
</evidence>
<dbReference type="Proteomes" id="UP000244913">
    <property type="component" value="Unassembled WGS sequence"/>
</dbReference>
<gene>
    <name evidence="6" type="primary">vapC</name>
    <name evidence="8" type="ORF">DDF65_01855</name>
</gene>
<dbReference type="GO" id="GO:0090729">
    <property type="term" value="F:toxin activity"/>
    <property type="evidence" value="ECO:0007669"/>
    <property type="project" value="UniProtKB-KW"/>
</dbReference>
<dbReference type="GO" id="GO:0000287">
    <property type="term" value="F:magnesium ion binding"/>
    <property type="evidence" value="ECO:0007669"/>
    <property type="project" value="UniProtKB-UniRule"/>
</dbReference>
<feature type="binding site" evidence="6">
    <location>
        <position position="17"/>
    </location>
    <ligand>
        <name>Mg(2+)</name>
        <dbReference type="ChEBI" id="CHEBI:18420"/>
    </ligand>
</feature>
<evidence type="ECO:0000256" key="6">
    <source>
        <dbReference type="HAMAP-Rule" id="MF_00265"/>
    </source>
</evidence>
<evidence type="ECO:0000256" key="5">
    <source>
        <dbReference type="ARBA" id="ARBA00022842"/>
    </source>
</evidence>
<dbReference type="InterPro" id="IPR044153">
    <property type="entry name" value="PIN_Pae0151-like"/>
</dbReference>
<feature type="domain" description="PIN" evidence="7">
    <location>
        <begin position="14"/>
        <end position="136"/>
    </location>
</feature>
<dbReference type="CDD" id="cd09873">
    <property type="entry name" value="PIN_Pae0151-like"/>
    <property type="match status" value="1"/>
</dbReference>
<evidence type="ECO:0000256" key="1">
    <source>
        <dbReference type="ARBA" id="ARBA00022649"/>
    </source>
</evidence>
<keyword evidence="9" id="KW-1185">Reference proteome</keyword>
<keyword evidence="1 6" id="KW-1277">Toxin-antitoxin system</keyword>
<dbReference type="InterPro" id="IPR029060">
    <property type="entry name" value="PIN-like_dom_sf"/>
</dbReference>
<comment type="caution">
    <text evidence="8">The sequence shown here is derived from an EMBL/GenBank/DDBJ whole genome shotgun (WGS) entry which is preliminary data.</text>
</comment>
<dbReference type="InterPro" id="IPR022907">
    <property type="entry name" value="VapC_family"/>
</dbReference>
<keyword evidence="5 6" id="KW-0460">Magnesium</keyword>
<dbReference type="GO" id="GO:0004540">
    <property type="term" value="F:RNA nuclease activity"/>
    <property type="evidence" value="ECO:0007669"/>
    <property type="project" value="InterPro"/>
</dbReference>
<sequence length="151" mass="16386">MGAIERRRSPVRQVVLDASAALAWLLPTQATPAARALLAESNALIFEAPSIFEWEVRNVLLTLARRGVLVDDEYEKAVATYEDLSVRFSEPAFGVDGLAILARDAKLSLFDAAYLALAAQHDWPLASRDDALLKAAANAGIECFDLRAMTA</sequence>
<evidence type="ECO:0000256" key="2">
    <source>
        <dbReference type="ARBA" id="ARBA00022722"/>
    </source>
</evidence>
<evidence type="ECO:0000313" key="8">
    <source>
        <dbReference type="EMBL" id="PVM88277.1"/>
    </source>
</evidence>
<evidence type="ECO:0000313" key="9">
    <source>
        <dbReference type="Proteomes" id="UP000244913"/>
    </source>
</evidence>
<evidence type="ECO:0000256" key="4">
    <source>
        <dbReference type="ARBA" id="ARBA00022801"/>
    </source>
</evidence>
<dbReference type="Gene3D" id="3.40.50.1010">
    <property type="entry name" value="5'-nuclease"/>
    <property type="match status" value="1"/>
</dbReference>
<proteinExistence type="inferred from homology"/>
<protein>
    <recommendedName>
        <fullName evidence="6">Ribonuclease VapC</fullName>
        <shortName evidence="6">RNase VapC</shortName>
        <ecNumber evidence="6">3.1.-.-</ecNumber>
    </recommendedName>
    <alternativeName>
        <fullName evidence="6">Toxin VapC</fullName>
    </alternativeName>
</protein>
<organism evidence="8 9">
    <name type="scientific">Caulobacter radicis</name>
    <dbReference type="NCBI Taxonomy" id="2172650"/>
    <lineage>
        <taxon>Bacteria</taxon>
        <taxon>Pseudomonadati</taxon>
        <taxon>Pseudomonadota</taxon>
        <taxon>Alphaproteobacteria</taxon>
        <taxon>Caulobacterales</taxon>
        <taxon>Caulobacteraceae</taxon>
        <taxon>Caulobacter</taxon>
    </lineage>
</organism>
<comment type="function">
    <text evidence="6">Toxic component of a toxin-antitoxin (TA) system. An RNase.</text>
</comment>
<reference evidence="8 9" key="1">
    <citation type="submission" date="2018-04" db="EMBL/GenBank/DDBJ databases">
        <title>The genome sequence of Caulobacter sp. 736.</title>
        <authorList>
            <person name="Gao J."/>
            <person name="Sun J."/>
        </authorList>
    </citation>
    <scope>NUCLEOTIDE SEQUENCE [LARGE SCALE GENOMIC DNA]</scope>
    <source>
        <strain evidence="8 9">736</strain>
    </source>
</reference>
<keyword evidence="3 6" id="KW-0479">Metal-binding</keyword>
<accession>A0A2T9JX25</accession>
<dbReference type="HAMAP" id="MF_00265">
    <property type="entry name" value="VapC_Nob1"/>
    <property type="match status" value="1"/>
</dbReference>
<dbReference type="EMBL" id="QDKP01000010">
    <property type="protein sequence ID" value="PVM88277.1"/>
    <property type="molecule type" value="Genomic_DNA"/>
</dbReference>
<feature type="binding site" evidence="6">
    <location>
        <position position="111"/>
    </location>
    <ligand>
        <name>Mg(2+)</name>
        <dbReference type="ChEBI" id="CHEBI:18420"/>
    </ligand>
</feature>
<dbReference type="PANTHER" id="PTHR35901">
    <property type="entry name" value="RIBONUCLEASE VAPC3"/>
    <property type="match status" value="1"/>
</dbReference>
<dbReference type="PANTHER" id="PTHR35901:SF1">
    <property type="entry name" value="EXONUCLEASE VAPC9"/>
    <property type="match status" value="1"/>
</dbReference>
<dbReference type="Pfam" id="PF01850">
    <property type="entry name" value="PIN"/>
    <property type="match status" value="1"/>
</dbReference>
<dbReference type="SUPFAM" id="SSF88723">
    <property type="entry name" value="PIN domain-like"/>
    <property type="match status" value="1"/>
</dbReference>
<keyword evidence="6" id="KW-0800">Toxin</keyword>